<reference evidence="1" key="1">
    <citation type="submission" date="2021-05" db="EMBL/GenBank/DDBJ databases">
        <authorList>
            <person name="Alioto T."/>
            <person name="Alioto T."/>
            <person name="Gomez Garrido J."/>
        </authorList>
    </citation>
    <scope>NUCLEOTIDE SEQUENCE</scope>
</reference>
<name>A0A8D8LLB2_9HEMI</name>
<evidence type="ECO:0000313" key="1">
    <source>
        <dbReference type="EMBL" id="CAG6611216.1"/>
    </source>
</evidence>
<sequence length="127" mass="15436">MEAWTLKKADILKLEAFEMWCYRRILNISWVEKISNLEVLRRMNKNLEVVKTIKSRKLKYFGHMMRGEKYEILHRILQGKICGKKGRGRPRIDWLQNLKEWFQYNTKQIFNAAKNKHHIAMMISDLR</sequence>
<accession>A0A8D8LLB2</accession>
<dbReference type="PANTHER" id="PTHR47027">
    <property type="entry name" value="REVERSE TRANSCRIPTASE DOMAIN-CONTAINING PROTEIN"/>
    <property type="match status" value="1"/>
</dbReference>
<proteinExistence type="predicted"/>
<dbReference type="EMBL" id="HBUF01020993">
    <property type="protein sequence ID" value="CAG6611213.1"/>
    <property type="molecule type" value="Transcribed_RNA"/>
</dbReference>
<dbReference type="AlphaFoldDB" id="A0A8D8LLB2"/>
<evidence type="ECO:0008006" key="2">
    <source>
        <dbReference type="Google" id="ProtNLM"/>
    </source>
</evidence>
<dbReference type="EMBL" id="HBUF01020994">
    <property type="protein sequence ID" value="CAG6611216.1"/>
    <property type="molecule type" value="Transcribed_RNA"/>
</dbReference>
<dbReference type="PANTHER" id="PTHR47027:SF20">
    <property type="entry name" value="REVERSE TRANSCRIPTASE-LIKE PROTEIN WITH RNA-DIRECTED DNA POLYMERASE DOMAIN"/>
    <property type="match status" value="1"/>
</dbReference>
<organism evidence="1">
    <name type="scientific">Cacopsylla melanoneura</name>
    <dbReference type="NCBI Taxonomy" id="428564"/>
    <lineage>
        <taxon>Eukaryota</taxon>
        <taxon>Metazoa</taxon>
        <taxon>Ecdysozoa</taxon>
        <taxon>Arthropoda</taxon>
        <taxon>Hexapoda</taxon>
        <taxon>Insecta</taxon>
        <taxon>Pterygota</taxon>
        <taxon>Neoptera</taxon>
        <taxon>Paraneoptera</taxon>
        <taxon>Hemiptera</taxon>
        <taxon>Sternorrhyncha</taxon>
        <taxon>Psylloidea</taxon>
        <taxon>Psyllidae</taxon>
        <taxon>Psyllinae</taxon>
        <taxon>Cacopsylla</taxon>
    </lineage>
</organism>
<protein>
    <recommendedName>
        <fullName evidence="2">Endonuclease-reverse transcriptase</fullName>
    </recommendedName>
</protein>